<comment type="subcellular location">
    <subcellularLocation>
        <location evidence="1">Membrane</location>
        <topology evidence="1">Multi-pass membrane protein</topology>
    </subcellularLocation>
</comment>
<dbReference type="SUPFAM" id="SSF52540">
    <property type="entry name" value="P-loop containing nucleoside triphosphate hydrolases"/>
    <property type="match status" value="1"/>
</dbReference>
<evidence type="ECO:0000256" key="2">
    <source>
        <dbReference type="ARBA" id="ARBA00007577"/>
    </source>
</evidence>
<dbReference type="InterPro" id="IPR003439">
    <property type="entry name" value="ABC_transporter-like_ATP-bd"/>
</dbReference>
<evidence type="ECO:0000259" key="17">
    <source>
        <dbReference type="PROSITE" id="PS50929"/>
    </source>
</evidence>
<feature type="transmembrane region" description="Helical" evidence="15">
    <location>
        <begin position="152"/>
        <end position="175"/>
    </location>
</feature>
<evidence type="ECO:0000256" key="14">
    <source>
        <dbReference type="SAM" id="Coils"/>
    </source>
</evidence>
<dbReference type="GO" id="GO:0005524">
    <property type="term" value="F:ATP binding"/>
    <property type="evidence" value="ECO:0007669"/>
    <property type="project" value="UniProtKB-KW"/>
</dbReference>
<feature type="transmembrane region" description="Helical" evidence="15">
    <location>
        <begin position="229"/>
        <end position="248"/>
    </location>
</feature>
<accession>A0A4C1X0R9</accession>
<evidence type="ECO:0000256" key="6">
    <source>
        <dbReference type="ARBA" id="ARBA00022737"/>
    </source>
</evidence>
<dbReference type="InterPro" id="IPR011527">
    <property type="entry name" value="ABC1_TM_dom"/>
</dbReference>
<dbReference type="PANTHER" id="PTHR43394">
    <property type="entry name" value="ATP-DEPENDENT PERMEASE MDL1, MITOCHONDRIAL"/>
    <property type="match status" value="1"/>
</dbReference>
<evidence type="ECO:0000256" key="15">
    <source>
        <dbReference type="SAM" id="Phobius"/>
    </source>
</evidence>
<dbReference type="PROSITE" id="PS50929">
    <property type="entry name" value="ABC_TM1F"/>
    <property type="match status" value="1"/>
</dbReference>
<dbReference type="Pfam" id="PF00664">
    <property type="entry name" value="ABC_membrane"/>
    <property type="match status" value="1"/>
</dbReference>
<comment type="catalytic activity">
    <reaction evidence="13">
        <text>ATP + H2O + xenobioticSide 1 = ADP + phosphate + xenobioticSide 2.</text>
        <dbReference type="EC" id="7.6.2.2"/>
    </reaction>
</comment>
<keyword evidence="10 15" id="KW-1133">Transmembrane helix</keyword>
<keyword evidence="19" id="KW-1185">Reference proteome</keyword>
<keyword evidence="9" id="KW-1278">Translocase</keyword>
<evidence type="ECO:0000256" key="4">
    <source>
        <dbReference type="ARBA" id="ARBA00022448"/>
    </source>
</evidence>
<dbReference type="Proteomes" id="UP000299102">
    <property type="component" value="Unassembled WGS sequence"/>
</dbReference>
<keyword evidence="7" id="KW-0547">Nucleotide-binding</keyword>
<dbReference type="GO" id="GO:0016887">
    <property type="term" value="F:ATP hydrolysis activity"/>
    <property type="evidence" value="ECO:0007669"/>
    <property type="project" value="InterPro"/>
</dbReference>
<keyword evidence="14" id="KW-0175">Coiled coil</keyword>
<dbReference type="PANTHER" id="PTHR43394:SF27">
    <property type="entry name" value="ATP-DEPENDENT TRANSLOCASE ABCB1-LIKE"/>
    <property type="match status" value="1"/>
</dbReference>
<feature type="transmembrane region" description="Helical" evidence="15">
    <location>
        <begin position="331"/>
        <end position="356"/>
    </location>
</feature>
<evidence type="ECO:0000256" key="11">
    <source>
        <dbReference type="ARBA" id="ARBA00023136"/>
    </source>
</evidence>
<dbReference type="Gene3D" id="3.40.50.300">
    <property type="entry name" value="P-loop containing nucleotide triphosphate hydrolases"/>
    <property type="match status" value="1"/>
</dbReference>
<dbReference type="FunFam" id="3.40.50.300:FF:000479">
    <property type="entry name" value="Multidrug resistance protein 1A"/>
    <property type="match status" value="1"/>
</dbReference>
<evidence type="ECO:0000256" key="10">
    <source>
        <dbReference type="ARBA" id="ARBA00022989"/>
    </source>
</evidence>
<evidence type="ECO:0000256" key="13">
    <source>
        <dbReference type="ARBA" id="ARBA00034018"/>
    </source>
</evidence>
<evidence type="ECO:0000256" key="9">
    <source>
        <dbReference type="ARBA" id="ARBA00022967"/>
    </source>
</evidence>
<evidence type="ECO:0000256" key="3">
    <source>
        <dbReference type="ARBA" id="ARBA00012191"/>
    </source>
</evidence>
<dbReference type="OrthoDB" id="6500128at2759"/>
<keyword evidence="11 15" id="KW-0472">Membrane</keyword>
<evidence type="ECO:0000313" key="19">
    <source>
        <dbReference type="Proteomes" id="UP000299102"/>
    </source>
</evidence>
<dbReference type="SUPFAM" id="SSF90123">
    <property type="entry name" value="ABC transporter transmembrane region"/>
    <property type="match status" value="1"/>
</dbReference>
<gene>
    <name evidence="18" type="primary">Mdr65</name>
    <name evidence="18" type="ORF">EVAR_27377_1</name>
</gene>
<organism evidence="18 19">
    <name type="scientific">Eumeta variegata</name>
    <name type="common">Bagworm moth</name>
    <name type="synonym">Eumeta japonica</name>
    <dbReference type="NCBI Taxonomy" id="151549"/>
    <lineage>
        <taxon>Eukaryota</taxon>
        <taxon>Metazoa</taxon>
        <taxon>Ecdysozoa</taxon>
        <taxon>Arthropoda</taxon>
        <taxon>Hexapoda</taxon>
        <taxon>Insecta</taxon>
        <taxon>Pterygota</taxon>
        <taxon>Neoptera</taxon>
        <taxon>Endopterygota</taxon>
        <taxon>Lepidoptera</taxon>
        <taxon>Glossata</taxon>
        <taxon>Ditrysia</taxon>
        <taxon>Tineoidea</taxon>
        <taxon>Psychidae</taxon>
        <taxon>Oiketicinae</taxon>
        <taxon>Eumeta</taxon>
    </lineage>
</organism>
<dbReference type="PROSITE" id="PS00211">
    <property type="entry name" value="ABC_TRANSPORTER_1"/>
    <property type="match status" value="1"/>
</dbReference>
<evidence type="ECO:0000313" key="18">
    <source>
        <dbReference type="EMBL" id="GBP57348.1"/>
    </source>
</evidence>
<dbReference type="EMBL" id="BGZK01000714">
    <property type="protein sequence ID" value="GBP57348.1"/>
    <property type="molecule type" value="Genomic_DNA"/>
</dbReference>
<evidence type="ECO:0000256" key="5">
    <source>
        <dbReference type="ARBA" id="ARBA00022692"/>
    </source>
</evidence>
<dbReference type="InterPro" id="IPR039421">
    <property type="entry name" value="Type_1_exporter"/>
</dbReference>
<evidence type="ECO:0000259" key="16">
    <source>
        <dbReference type="PROSITE" id="PS50893"/>
    </source>
</evidence>
<keyword evidence="6" id="KW-0677">Repeat</keyword>
<dbReference type="InterPro" id="IPR017871">
    <property type="entry name" value="ABC_transporter-like_CS"/>
</dbReference>
<dbReference type="GO" id="GO:0097254">
    <property type="term" value="P:renal tubular secretion"/>
    <property type="evidence" value="ECO:0007669"/>
    <property type="project" value="UniProtKB-ARBA"/>
</dbReference>
<feature type="transmembrane region" description="Helical" evidence="15">
    <location>
        <begin position="859"/>
        <end position="879"/>
    </location>
</feature>
<dbReference type="CDD" id="cd18577">
    <property type="entry name" value="ABC_6TM_Pgp_ABCB1_D1_like"/>
    <property type="match status" value="1"/>
</dbReference>
<dbReference type="Gene3D" id="1.20.1560.10">
    <property type="entry name" value="ABC transporter type 1, transmembrane domain"/>
    <property type="match status" value="2"/>
</dbReference>
<dbReference type="SMART" id="SM00382">
    <property type="entry name" value="AAA"/>
    <property type="match status" value="1"/>
</dbReference>
<dbReference type="GO" id="GO:0017085">
    <property type="term" value="P:response to insecticide"/>
    <property type="evidence" value="ECO:0007669"/>
    <property type="project" value="UniProtKB-ARBA"/>
</dbReference>
<dbReference type="GO" id="GO:0008559">
    <property type="term" value="F:ABC-type xenobiotic transporter activity"/>
    <property type="evidence" value="ECO:0007669"/>
    <property type="project" value="UniProtKB-EC"/>
</dbReference>
<dbReference type="AlphaFoldDB" id="A0A4C1X0R9"/>
<feature type="domain" description="ABC transmembrane type-1" evidence="17">
    <location>
        <begin position="83"/>
        <end position="404"/>
    </location>
</feature>
<feature type="transmembrane region" description="Helical" evidence="15">
    <location>
        <begin position="254"/>
        <end position="274"/>
    </location>
</feature>
<dbReference type="GO" id="GO:0090374">
    <property type="term" value="P:oligopeptide export from mitochondrion"/>
    <property type="evidence" value="ECO:0007669"/>
    <property type="project" value="TreeGrafter"/>
</dbReference>
<dbReference type="GO" id="GO:0005743">
    <property type="term" value="C:mitochondrial inner membrane"/>
    <property type="evidence" value="ECO:0007669"/>
    <property type="project" value="TreeGrafter"/>
</dbReference>
<evidence type="ECO:0000256" key="12">
    <source>
        <dbReference type="ARBA" id="ARBA00023180"/>
    </source>
</evidence>
<dbReference type="PROSITE" id="PS50893">
    <property type="entry name" value="ABC_TRANSPORTER_2"/>
    <property type="match status" value="1"/>
</dbReference>
<sequence length="903" mass="96831">MGYPMSRAVELLGRNKKYDERGCGPQEHTLTGRNATENCHFTAVFCESVLFPGRAGSFSLCNQVDHTNCYWRYASCGEVLAAWLACALGCICACALVFAIVIYGELTALFVARHSAADTPPAPVLSLFGGGQHLQRGDRPAHMDALVADSVAFAWASLVAIAAQIGCAAAAVAVANRGADSHMLRVRRALLTAVLTQELAWFDTEKTTDIASTLTEQTERVRAGVGEQIAMFSYLAGSAVAGSLLALAHGWQLTLAGLAVVPLSVASSALMSLYQARFSARESTALGVASRSAEEALAAVRTVAAFGGEKVEVTRYEDLLRSADKWGKKRVIATAAGAGMGWLLTYALNAVVLWYGSALVARDLPLPPEDREYHPGVVVTILFTTFAAAQNIALCQPHLETFAGARGAAAAIYKLLERKPQLKDEGRIKPQTWRGEVRFEDVRFNYPARPDVKRTKLWRCEVSRKSLAMARNRNAGEKKKGSGSAELAHRIIRRQFRAAEFRALYCSYRVFGAAGHWPPIAIQRGTFGVLQGFSLTASPGQTVALVGTSGCGKSTALQLLQRLYEPHSGKIYVDGHLLQDLDLQHYRMNIGVVGQEPVLFSGTVRENIVLGLPDATEQQIEKAARTAHAHEFIMKLPQGYDTPVGDRGAQLSGGQKQRIAIARALIRDPRVLLLDEPTSALDPTAERMVQAALDAAAAGRTTLVVSHRLSTVAGAHSIVVVDAGAVVERGTHAELLAKGGRYWELLQADASRTEPTTPIGPLTPTSDLGSPVADYFGSGSIARSRASVRGSRRTFTLPHASSAAGVLKEADAEEEAELEQTVEDYDEEYQKAESLGWWKVISLHAAEWPQLVSGAGASLLVGATMPAFAVLFSAMFAAFSDDDSGNGVLANFNLSIITDEDAA</sequence>
<dbReference type="InterPro" id="IPR003593">
    <property type="entry name" value="AAA+_ATPase"/>
</dbReference>
<dbReference type="STRING" id="151549.A0A4C1X0R9"/>
<comment type="caution">
    <text evidence="18">The sequence shown here is derived from an EMBL/GenBank/DDBJ whole genome shotgun (WGS) entry which is preliminary data.</text>
</comment>
<dbReference type="GO" id="GO:0015421">
    <property type="term" value="F:ABC-type oligopeptide transporter activity"/>
    <property type="evidence" value="ECO:0007669"/>
    <property type="project" value="TreeGrafter"/>
</dbReference>
<protein>
    <recommendedName>
        <fullName evidence="3">ABC-type xenobiotic transporter</fullName>
        <ecNumber evidence="3">7.6.2.2</ecNumber>
    </recommendedName>
</protein>
<evidence type="ECO:0000256" key="1">
    <source>
        <dbReference type="ARBA" id="ARBA00004141"/>
    </source>
</evidence>
<feature type="domain" description="ABC transporter" evidence="16">
    <location>
        <begin position="515"/>
        <end position="748"/>
    </location>
</feature>
<proteinExistence type="inferred from homology"/>
<keyword evidence="4" id="KW-0813">Transport</keyword>
<evidence type="ECO:0000256" key="7">
    <source>
        <dbReference type="ARBA" id="ARBA00022741"/>
    </source>
</evidence>
<comment type="similarity">
    <text evidence="2">Belongs to the ABC transporter superfamily. ABCB family. Multidrug resistance exporter (TC 3.A.1.201) subfamily.</text>
</comment>
<feature type="transmembrane region" description="Helical" evidence="15">
    <location>
        <begin position="376"/>
        <end position="394"/>
    </location>
</feature>
<evidence type="ECO:0000256" key="8">
    <source>
        <dbReference type="ARBA" id="ARBA00022840"/>
    </source>
</evidence>
<feature type="coiled-coil region" evidence="14">
    <location>
        <begin position="808"/>
        <end position="835"/>
    </location>
</feature>
<keyword evidence="8" id="KW-0067">ATP-binding</keyword>
<keyword evidence="5 15" id="KW-0812">Transmembrane</keyword>
<keyword evidence="12" id="KW-0325">Glycoprotein</keyword>
<name>A0A4C1X0R9_EUMVA</name>
<dbReference type="InterPro" id="IPR027417">
    <property type="entry name" value="P-loop_NTPase"/>
</dbReference>
<dbReference type="InterPro" id="IPR036640">
    <property type="entry name" value="ABC1_TM_sf"/>
</dbReference>
<dbReference type="EC" id="7.6.2.2" evidence="3"/>
<dbReference type="Pfam" id="PF00005">
    <property type="entry name" value="ABC_tran"/>
    <property type="match status" value="1"/>
</dbReference>
<feature type="transmembrane region" description="Helical" evidence="15">
    <location>
        <begin position="80"/>
        <end position="103"/>
    </location>
</feature>
<reference evidence="18 19" key="1">
    <citation type="journal article" date="2019" name="Commun. Biol.">
        <title>The bagworm genome reveals a unique fibroin gene that provides high tensile strength.</title>
        <authorList>
            <person name="Kono N."/>
            <person name="Nakamura H."/>
            <person name="Ohtoshi R."/>
            <person name="Tomita M."/>
            <person name="Numata K."/>
            <person name="Arakawa K."/>
        </authorList>
    </citation>
    <scope>NUCLEOTIDE SEQUENCE [LARGE SCALE GENOMIC DNA]</scope>
</reference>